<protein>
    <submittedName>
        <fullName evidence="1">Uncharacterized protein</fullName>
    </submittedName>
</protein>
<sequence>MANPLRIFNEKNLIVSPDKSETKLELKYSVATCTNKNFVSSIVDVLFKFVKSTHPKDLEELFADNDSLLQEKISIMKEKGFCIALEFPSVGKEKPIQYNITFLCNDKDGLALDDVILRLVAFLSSREGIMKSVAKLVCSRPPAFLDLFKSAQNYEITF</sequence>
<comment type="caution">
    <text evidence="1">The sequence shown here is derived from an EMBL/GenBank/DDBJ whole genome shotgun (WGS) entry which is preliminary data.</text>
</comment>
<accession>A0ABQ9XIV7</accession>
<dbReference type="EMBL" id="JARBJD010000104">
    <property type="protein sequence ID" value="KAK2952363.1"/>
    <property type="molecule type" value="Genomic_DNA"/>
</dbReference>
<gene>
    <name evidence="1" type="ORF">BLNAU_12625</name>
</gene>
<name>A0ABQ9XIV7_9EUKA</name>
<keyword evidence="2" id="KW-1185">Reference proteome</keyword>
<organism evidence="1 2">
    <name type="scientific">Blattamonas nauphoetae</name>
    <dbReference type="NCBI Taxonomy" id="2049346"/>
    <lineage>
        <taxon>Eukaryota</taxon>
        <taxon>Metamonada</taxon>
        <taxon>Preaxostyla</taxon>
        <taxon>Oxymonadida</taxon>
        <taxon>Blattamonas</taxon>
    </lineage>
</organism>
<evidence type="ECO:0000313" key="2">
    <source>
        <dbReference type="Proteomes" id="UP001281761"/>
    </source>
</evidence>
<dbReference type="Proteomes" id="UP001281761">
    <property type="component" value="Unassembled WGS sequence"/>
</dbReference>
<proteinExistence type="predicted"/>
<evidence type="ECO:0000313" key="1">
    <source>
        <dbReference type="EMBL" id="KAK2952363.1"/>
    </source>
</evidence>
<reference evidence="1 2" key="1">
    <citation type="journal article" date="2022" name="bioRxiv">
        <title>Genomics of Preaxostyla Flagellates Illuminates Evolutionary Transitions and the Path Towards Mitochondrial Loss.</title>
        <authorList>
            <person name="Novak L.V.F."/>
            <person name="Treitli S.C."/>
            <person name="Pyrih J."/>
            <person name="Halakuc P."/>
            <person name="Pipaliya S.V."/>
            <person name="Vacek V."/>
            <person name="Brzon O."/>
            <person name="Soukal P."/>
            <person name="Eme L."/>
            <person name="Dacks J.B."/>
            <person name="Karnkowska A."/>
            <person name="Elias M."/>
            <person name="Hampl V."/>
        </authorList>
    </citation>
    <scope>NUCLEOTIDE SEQUENCE [LARGE SCALE GENOMIC DNA]</scope>
    <source>
        <strain evidence="1">NAU3</strain>
        <tissue evidence="1">Gut</tissue>
    </source>
</reference>